<dbReference type="InterPro" id="IPR020841">
    <property type="entry name" value="PKS_Beta-ketoAc_synthase_dom"/>
</dbReference>
<dbReference type="InterPro" id="IPR055123">
    <property type="entry name" value="SpnB-like_Rossmann"/>
</dbReference>
<sequence>MSHDTHDSSSARGTHDDRTLDYLKRLSAELGRTRERLRLAEEAGREPVALVSMACRFPGGVASPEDLWDLVASATDGVSALPADRGWDVEGLYHPDPDQPGTCYAREGGFLADIASFDAALFEISPRDALVMDPQQRLLLEVSWETFERAGLTPAAVRGSRTGVFTGMMGQDYTDRRPGTHPEHEGRLETGRAASVASGRVAYTFGLEGPAVTLDTACSSSLVALHLAVQALRNGECDLALAGGATLMSSPATLLEFSRQRVLSPDGRCKAFAGQADGTGLAEGVGVVLLERLSDARRHGHPVLAVVSGSAVNQDGASNGLTAPNGPSQQRVIRAALTNAGLTAADVDAVEAHGTGTRLGDPIEAQAILATYGQGRDAEHPLWLGSLKSNLGHTQAAAGIAGVMKTVMALRHGVLPPTLHVDAPTPHVDWSGDAVRLLTASRPWPETGRPRRAGVSSFGISGTNAHVIVEAAPAGDGGSGGGGGDARRAAVEATEAAPGMEAAEAAEVAPGTEAAEVTGATEAAPDAEPTPGTPDASATPTTPDTAPPSPLPWVLSAGSPTALRAQAARLRDHLAAHPALRPADVAYSLATTRASLSHRAVVVGRDHGQLLLTLGELASGEPGGNLVEDVARDPGRTVFVFPGQGSQWTGMAVDLWNSSPVFRARMEACAAALAPHVDWSLRDVVFGVADDCDKDRVDVVQPVLWAVMVSLAELWRSYGVEPAAVVGHSQGEIAAACVAGALSLDDGARVVALRSRLVGECLAGAGGMVSVTAPVAEVRARLEGFGGTLALAAVNGPSSVVLSGDPDALDELTADCERDGVRTRRIAVDYASHSPQVELLRADLLTTLAGIRPRAGELPLYSTVTGGIVAGEELTADYWYRNLRRTVRLSDAVERLAATGHGTFVECSPHPVLSLGLTETLGGLGRDGLVTGTLHRDDGGLDRFLRSLGELYAGGLCPDWEKVFAGTGARRVPLPTYAFERQRYWLGATAPAGDVGSVGLSPLDHPWWGAVTDLPDSGGFLLTGRLSRETHPWLADHAVDDAVLLPGTAFLELAVAAAEQVDCDGVAELTLAAPLVLPPRGGVHLRALVGPADAHGDRPVTLHSRPEDTPDRPWTRQADGTLTRAAHRPRQDEADLSEWPPPGAEPLPVEGVYEDLAALSLRYGPRFRGLRAAWRQGDEVFAEVALPGGGGGDEDGDGDGFAVHPALLDAALHAAAVVGDGGTSAIGPRLPFSWSGVRVHAVGATRLRVRVSSAGPDAVALEAVDATGAPVVSVDSLALRPVALDDLRAAGPVPTDSLYAVGWVPAPVAPAAANGRPGTWAVVGGEAEGSTAIAVALDAAGAEVRRETELAAAIASQDPPDAVLWELPVPSPDSDGPAAAARSAVAGVLTLIQDWLADDRSASARLVVMTRGAVAVNDDETADPALAAVWGLLRSAQAENPERLVLVDFDGQEPLAAAEALAAAVGGDEPQVALRAGEAFAPRLRRVAPYESETETADGADVGDGFDSDGTVLVTGASGVLGRVVARHLVEAHGVRHLLLVSRRGADAPGAGELTTHLRELGASVCWAACDAADRAALAEVLADVPPDHALCGVVHAAGVLDDGVVPSLSPERIDTVFRPKADAAVNLHELTRDADLSAFVVFSSAAGTFGTAGQGGYAAANAFLDAFACVRRAQGLPALSLAWGLWAETSAMTGQMSDTDRDRLRRAGVSGLSAEEGVALLDASLAAGAPVVVPAHLDLAAVRAGAAADGVPALLRALVRPPARRAAVGADGDSALARDLAGLAPDDRTAKVLDMVRAQAAAVLGHAGSAAVEPGRAFKELGFDSLTAVELRNRLTRVTGLRLPATLVFDRPTPQELAAYLCGRLSGGRDRRARPPVRAAVRADEPIAVVGMACRFPGGIGSPEDLWDLVDRGADAVSAFPTDRGWSLDPGTYAAKGGFLRDAAQFDPEFFGISPREAVAMDPQQRLLLEVSWEALERAGLDPKGLRGSRTGVFAGLMYHDYTTRLGTITDDIAGYLGTGGSGSVATGRIAYTFGFEGPAVTVDTACSSSLVALHLAAQALRGGDCDLALAGGVTVMCTPNAFTEFSRQGALAADARCKPFAAAADGTVWGEGAGVLLVERLSDARRRGHRVLAVVRGSAVNQDGASNGLTAPNGPSQERVITQALAGAQLAPADVDAVEAHGTGTTLGDPIEAQALLATYGQRRPDDRPLWLGSVKSNLGHPQAAAGVAGVIKTVMALRRGVLPRTLHVDAPSPHVDWSSGGVRLLTEARPWPDTDRPRRAAVSSFGISGTNAHVILEQAPAGSDVDTAPPAQPTHAPTSAQVADAPVPLTLSARTEPALRAQATALRKHLAAAPDLDAVDIAHSLLTTRATLEHRAVVLGGDRDALLSGLAAVAQGREVPTAVEGLAGDPGRTVFVFPGQGAQWPGMAAELWDASSVFRDRLTECAEALSPYVDWSLTDVVQGTAAGVDEDRVDVVQPVLWAVMVSLAELWRSYGVEPAAVVGHSQGEIAAACVAGGLSLDDGARVVALRSRALTAIAGRGGMVSLATTPARAEELVAEWWGRISVAAVNGPASVVVSGDTAAVDELLAHCERTGLWARRIPVDYASHSPHVEAARERIARDLAGIRPRTGDVAFLSTLTGKFQDTAGLDADYWYRNLREPVRFEPAVRELIAHGFGAFVEASPHPMLTMALREVIEERPGTPGVAVASLRRDEGGTGRFLTSVAEAYVHGVAVDWSAAWAGRAPRVVDLPTYPFQRRRFWLDTPTGAGDVTAAGLGRPDHPLLGARVALADSAEAVLTARWSLDTHPWLADHTVADTVVVPGTAFLELAALAGAETGCPHVRELIQELPLVLAERGAVRVQVRVGAPEEDGARSLGVYARAEDAASEDPWACHARGSLTAAEAGTVPALDGAWPPAGAVPVDLSALSGSSGAPGAPDSSDFYERLDEIGLGYGPMFRGLHTAWRLGDEIFAEAALPDENHAEAGSYQAHPALLDSALHSCLLRARDGGPDRAAMPFAWNDVAFHGPCGPAVRVRVSPGASEQEVSVVVADAEGVPAVSVRSLVARPVSAEQLRASGGLRDAMFRLTWTAEPGGAGVPGAPTGTHAPVRMAVLGDDDLGLPASVQRFADLSAYRAAMGSGTTAPDAVLVALGADPRDGRDHDEAARARELTCRGLELLQAWLAEERGSTARLVLVTRGASGAPDDEHSAPDESATPDGDPGPADDPAAAAVWGLVRSAQAEHPGRFVLADLDGHPDSTAALDTAVATALATEEPQLALRAGQFLVPRLERARPPAQDTAPAWDTRGTVLVTGASGVLGRAVARHLVATHGVRRLLLVSRRGGDTPEAPVLEAELTVLGAEVTWAACDVGDRAAVAALLKSVPAEHPLTAVVHAAGVLDDGVIPALSAERVDRVFRPKADGACHLDELTRTGEPPVFVVFSSAAATLGSAGQGNYAAANAFVDTLVRRRRRAGLPALSLAWGLWAEAGDMTAGLERADRARMSRSGVQALSTEDGLALFDAARAADEPLLLPVRLDLSVLRARPDTLPPVLRGLVRAPARRGGARSDAGALRRRLAALPPAERNRQLVDLVHAETATVLGYATPEAVGRDRAFKDLGFDSLTAVELRNRLTAATGLRLPPTLVFDHPTPVALAEHLATELAPRDEESDAHRDTERQVREALAAIPLLRLRDAGLLDALLELAGHGVGGTALPDGNGVGSDSGSVSDSIDSMDAEGLLAMALNSPDNTPTTNRNNAAHAETEDRDAGR</sequence>
<evidence type="ECO:0000256" key="7">
    <source>
        <dbReference type="ARBA" id="ARBA00023315"/>
    </source>
</evidence>
<dbReference type="Gene3D" id="3.40.50.720">
    <property type="entry name" value="NAD(P)-binding Rossmann-like Domain"/>
    <property type="match status" value="2"/>
</dbReference>
<organism evidence="13 14">
    <name type="scientific">Streptomyces lasiicapitis</name>
    <dbReference type="NCBI Taxonomy" id="1923961"/>
    <lineage>
        <taxon>Bacteria</taxon>
        <taxon>Bacillati</taxon>
        <taxon>Actinomycetota</taxon>
        <taxon>Actinomycetes</taxon>
        <taxon>Kitasatosporales</taxon>
        <taxon>Streptomycetaceae</taxon>
        <taxon>Streptomyces</taxon>
    </lineage>
</organism>
<feature type="active site" description="Proton acceptor; for dehydratase activity" evidence="8">
    <location>
        <position position="1037"/>
    </location>
</feature>
<dbReference type="InterPro" id="IPR020806">
    <property type="entry name" value="PKS_PP-bd"/>
</dbReference>
<dbReference type="SMART" id="SM01294">
    <property type="entry name" value="PKS_PP_betabranch"/>
    <property type="match status" value="2"/>
</dbReference>
<dbReference type="Pfam" id="PF02801">
    <property type="entry name" value="Ketoacyl-synt_C"/>
    <property type="match status" value="2"/>
</dbReference>
<feature type="compositionally biased region" description="Low complexity" evidence="9">
    <location>
        <begin position="3720"/>
        <end position="3732"/>
    </location>
</feature>
<dbReference type="Gene3D" id="3.30.70.3290">
    <property type="match status" value="2"/>
</dbReference>
<dbReference type="SUPFAM" id="SSF51735">
    <property type="entry name" value="NAD(P)-binding Rossmann-fold domains"/>
    <property type="match status" value="4"/>
</dbReference>
<dbReference type="Gene3D" id="3.10.129.110">
    <property type="entry name" value="Polyketide synthase dehydratase"/>
    <property type="match status" value="2"/>
</dbReference>
<dbReference type="PROSITE" id="PS00606">
    <property type="entry name" value="KS3_1"/>
    <property type="match status" value="2"/>
</dbReference>
<feature type="domain" description="Ketosynthase family 3 (KS3)" evidence="11">
    <location>
        <begin position="1885"/>
        <end position="2301"/>
    </location>
</feature>
<dbReference type="InterPro" id="IPR018201">
    <property type="entry name" value="Ketoacyl_synth_AS"/>
</dbReference>
<dbReference type="Pfam" id="PF22953">
    <property type="entry name" value="SpnB_Rossmann"/>
    <property type="match status" value="2"/>
</dbReference>
<dbReference type="InterPro" id="IPR049552">
    <property type="entry name" value="PKS_DH_N"/>
</dbReference>
<feature type="active site" description="Proton donor; for dehydratase activity" evidence="8">
    <location>
        <position position="1209"/>
    </location>
</feature>
<feature type="compositionally biased region" description="Low complexity" evidence="9">
    <location>
        <begin position="491"/>
        <end position="544"/>
    </location>
</feature>
<dbReference type="SUPFAM" id="SSF55048">
    <property type="entry name" value="Probable ACP-binding domain of malonyl-CoA ACP transacylase"/>
    <property type="match status" value="2"/>
</dbReference>
<dbReference type="PROSITE" id="PS50075">
    <property type="entry name" value="CARRIER"/>
    <property type="match status" value="2"/>
</dbReference>
<feature type="region of interest" description="Disordered" evidence="9">
    <location>
        <begin position="3202"/>
        <end position="3230"/>
    </location>
</feature>
<dbReference type="Pfam" id="PF21089">
    <property type="entry name" value="PKS_DH_N"/>
    <property type="match status" value="2"/>
</dbReference>
<dbReference type="InterPro" id="IPR050091">
    <property type="entry name" value="PKS_NRPS_Biosynth_Enz"/>
</dbReference>
<evidence type="ECO:0000256" key="6">
    <source>
        <dbReference type="ARBA" id="ARBA00023268"/>
    </source>
</evidence>
<dbReference type="SMART" id="SM00822">
    <property type="entry name" value="PKS_KR"/>
    <property type="match status" value="2"/>
</dbReference>
<feature type="domain" description="Ketosynthase family 3 (KS3)" evidence="11">
    <location>
        <begin position="45"/>
        <end position="471"/>
    </location>
</feature>
<dbReference type="PROSITE" id="PS00012">
    <property type="entry name" value="PHOSPHOPANTETHEINE"/>
    <property type="match status" value="2"/>
</dbReference>
<reference evidence="14" key="1">
    <citation type="journal article" date="2019" name="Int. J. Syst. Evol. Microbiol.">
        <title>The Global Catalogue of Microorganisms (GCM) 10K type strain sequencing project: providing services to taxonomists for standard genome sequencing and annotation.</title>
        <authorList>
            <consortium name="The Broad Institute Genomics Platform"/>
            <consortium name="The Broad Institute Genome Sequencing Center for Infectious Disease"/>
            <person name="Wu L."/>
            <person name="Ma J."/>
        </authorList>
    </citation>
    <scope>NUCLEOTIDE SEQUENCE [LARGE SCALE GENOMIC DNA]</scope>
    <source>
        <strain evidence="14">CGMCC 4.7349</strain>
    </source>
</reference>
<feature type="domain" description="PKS/mFAS DH" evidence="12">
    <location>
        <begin position="2784"/>
        <end position="3077"/>
    </location>
</feature>
<proteinExistence type="predicted"/>
<feature type="compositionally biased region" description="Low complexity" evidence="9">
    <location>
        <begin position="2310"/>
        <end position="2323"/>
    </location>
</feature>
<dbReference type="SMART" id="SM00826">
    <property type="entry name" value="PKS_DH"/>
    <property type="match status" value="2"/>
</dbReference>
<dbReference type="PANTHER" id="PTHR43775:SF51">
    <property type="entry name" value="INACTIVE PHENOLPHTHIOCEROL SYNTHESIS POLYKETIDE SYNTHASE TYPE I PKS1-RELATED"/>
    <property type="match status" value="1"/>
</dbReference>
<evidence type="ECO:0000256" key="2">
    <source>
        <dbReference type="ARBA" id="ARBA00022450"/>
    </source>
</evidence>
<dbReference type="SMART" id="SM00825">
    <property type="entry name" value="PKS_KS"/>
    <property type="match status" value="2"/>
</dbReference>
<keyword evidence="3" id="KW-0597">Phosphoprotein</keyword>
<feature type="compositionally biased region" description="Basic and acidic residues" evidence="9">
    <location>
        <begin position="1094"/>
        <end position="1114"/>
    </location>
</feature>
<dbReference type="SUPFAM" id="SSF53901">
    <property type="entry name" value="Thiolase-like"/>
    <property type="match status" value="2"/>
</dbReference>
<keyword evidence="4" id="KW-0808">Transferase</keyword>
<evidence type="ECO:0000256" key="3">
    <source>
        <dbReference type="ARBA" id="ARBA00022553"/>
    </source>
</evidence>
<feature type="active site" description="Proton acceptor; for dehydratase activity" evidence="8">
    <location>
        <position position="2816"/>
    </location>
</feature>
<evidence type="ECO:0000256" key="9">
    <source>
        <dbReference type="SAM" id="MobiDB-lite"/>
    </source>
</evidence>
<evidence type="ECO:0000259" key="12">
    <source>
        <dbReference type="PROSITE" id="PS52019"/>
    </source>
</evidence>
<feature type="region of interest" description="C-terminal hotdog fold" evidence="8">
    <location>
        <begin position="1144"/>
        <end position="1288"/>
    </location>
</feature>
<dbReference type="Pfam" id="PF08659">
    <property type="entry name" value="KR"/>
    <property type="match status" value="2"/>
</dbReference>
<dbReference type="InterPro" id="IPR014031">
    <property type="entry name" value="Ketoacyl_synth_C"/>
</dbReference>
<evidence type="ECO:0008006" key="15">
    <source>
        <dbReference type="Google" id="ProtNLM"/>
    </source>
</evidence>
<evidence type="ECO:0000313" key="13">
    <source>
        <dbReference type="EMBL" id="GGO37670.1"/>
    </source>
</evidence>
<keyword evidence="6" id="KW-0511">Multifunctional enzyme</keyword>
<feature type="region of interest" description="Disordered" evidence="9">
    <location>
        <begin position="472"/>
        <end position="556"/>
    </location>
</feature>
<feature type="compositionally biased region" description="Low complexity" evidence="9">
    <location>
        <begin position="3219"/>
        <end position="3230"/>
    </location>
</feature>
<feature type="active site" description="Proton donor; for dehydratase activity" evidence="8">
    <location>
        <position position="2998"/>
    </location>
</feature>
<dbReference type="InterPro" id="IPR036736">
    <property type="entry name" value="ACP-like_sf"/>
</dbReference>
<feature type="region of interest" description="N-terminal hotdog fold" evidence="8">
    <location>
        <begin position="2784"/>
        <end position="2909"/>
    </location>
</feature>
<keyword evidence="7" id="KW-0012">Acyltransferase</keyword>
<evidence type="ECO:0000256" key="4">
    <source>
        <dbReference type="ARBA" id="ARBA00022679"/>
    </source>
</evidence>
<dbReference type="Pfam" id="PF00698">
    <property type="entry name" value="Acyl_transf_1"/>
    <property type="match status" value="2"/>
</dbReference>
<keyword evidence="2" id="KW-0596">Phosphopantetheine</keyword>
<feature type="compositionally biased region" description="Gly residues" evidence="9">
    <location>
        <begin position="475"/>
        <end position="484"/>
    </location>
</feature>
<dbReference type="PROSITE" id="PS52004">
    <property type="entry name" value="KS3_2"/>
    <property type="match status" value="2"/>
</dbReference>
<dbReference type="InterPro" id="IPR057326">
    <property type="entry name" value="KR_dom"/>
</dbReference>
<comment type="pathway">
    <text evidence="1">Antibiotic biosynthesis.</text>
</comment>
<dbReference type="Gene3D" id="1.10.1200.10">
    <property type="entry name" value="ACP-like"/>
    <property type="match status" value="2"/>
</dbReference>
<keyword evidence="5" id="KW-0045">Antibiotic biosynthesis</keyword>
<feature type="region of interest" description="N-terminal hotdog fold" evidence="8">
    <location>
        <begin position="1005"/>
        <end position="1129"/>
    </location>
</feature>
<feature type="domain" description="PKS/mFAS DH" evidence="12">
    <location>
        <begin position="1005"/>
        <end position="1288"/>
    </location>
</feature>
<accession>A0ABQ2LJU4</accession>
<dbReference type="CDD" id="cd00833">
    <property type="entry name" value="PKS"/>
    <property type="match status" value="2"/>
</dbReference>
<dbReference type="InterPro" id="IPR009081">
    <property type="entry name" value="PP-bd_ACP"/>
</dbReference>
<dbReference type="PANTHER" id="PTHR43775">
    <property type="entry name" value="FATTY ACID SYNTHASE"/>
    <property type="match status" value="1"/>
</dbReference>
<dbReference type="SMART" id="SM00823">
    <property type="entry name" value="PKS_PP"/>
    <property type="match status" value="2"/>
</dbReference>
<evidence type="ECO:0000313" key="14">
    <source>
        <dbReference type="Proteomes" id="UP000656881"/>
    </source>
</evidence>
<feature type="region of interest" description="Disordered" evidence="9">
    <location>
        <begin position="1094"/>
        <end position="1143"/>
    </location>
</feature>
<dbReference type="SUPFAM" id="SSF52151">
    <property type="entry name" value="FabD/lysophospholipase-like"/>
    <property type="match status" value="2"/>
</dbReference>
<feature type="domain" description="Carrier" evidence="10">
    <location>
        <begin position="3584"/>
        <end position="3662"/>
    </location>
</feature>
<evidence type="ECO:0000259" key="10">
    <source>
        <dbReference type="PROSITE" id="PS50075"/>
    </source>
</evidence>
<feature type="region of interest" description="Disordered" evidence="9">
    <location>
        <begin position="2304"/>
        <end position="2327"/>
    </location>
</feature>
<protein>
    <recommendedName>
        <fullName evidence="15">SDR family NAD(P)-dependent oxidoreductase</fullName>
    </recommendedName>
</protein>
<dbReference type="CDD" id="cd08956">
    <property type="entry name" value="KR_3_FAS_SDR_x"/>
    <property type="match status" value="2"/>
</dbReference>
<dbReference type="SMART" id="SM00827">
    <property type="entry name" value="PKS_AT"/>
    <property type="match status" value="2"/>
</dbReference>
<evidence type="ECO:0000256" key="1">
    <source>
        <dbReference type="ARBA" id="ARBA00004792"/>
    </source>
</evidence>
<dbReference type="InterPro" id="IPR006162">
    <property type="entry name" value="Ppantetheine_attach_site"/>
</dbReference>
<dbReference type="Pfam" id="PF00550">
    <property type="entry name" value="PP-binding"/>
    <property type="match status" value="2"/>
</dbReference>
<dbReference type="EMBL" id="BMNG01000002">
    <property type="protein sequence ID" value="GGO37670.1"/>
    <property type="molecule type" value="Genomic_DNA"/>
</dbReference>
<gene>
    <name evidence="13" type="ORF">GCM10012286_11510</name>
</gene>
<dbReference type="Gene3D" id="3.40.366.10">
    <property type="entry name" value="Malonyl-Coenzyme A Acyl Carrier Protein, domain 2"/>
    <property type="match status" value="2"/>
</dbReference>
<dbReference type="Proteomes" id="UP000656881">
    <property type="component" value="Unassembled WGS sequence"/>
</dbReference>
<feature type="region of interest" description="C-terminal hotdog fold" evidence="8">
    <location>
        <begin position="2935"/>
        <end position="3077"/>
    </location>
</feature>
<dbReference type="InterPro" id="IPR014043">
    <property type="entry name" value="Acyl_transferase_dom"/>
</dbReference>
<dbReference type="Pfam" id="PF16197">
    <property type="entry name" value="KAsynt_C_assoc"/>
    <property type="match status" value="1"/>
</dbReference>
<dbReference type="InterPro" id="IPR016036">
    <property type="entry name" value="Malonyl_transacylase_ACP-bd"/>
</dbReference>
<dbReference type="PROSITE" id="PS52019">
    <property type="entry name" value="PKS_MFAS_DH"/>
    <property type="match status" value="2"/>
</dbReference>
<dbReference type="InterPro" id="IPR036291">
    <property type="entry name" value="NAD(P)-bd_dom_sf"/>
</dbReference>
<dbReference type="InterPro" id="IPR016035">
    <property type="entry name" value="Acyl_Trfase/lysoPLipase"/>
</dbReference>
<comment type="caution">
    <text evidence="13">The sequence shown here is derived from an EMBL/GenBank/DDBJ whole genome shotgun (WGS) entry which is preliminary data.</text>
</comment>
<dbReference type="InterPro" id="IPR016039">
    <property type="entry name" value="Thiolase-like"/>
</dbReference>
<feature type="compositionally biased region" description="Polar residues" evidence="9">
    <location>
        <begin position="3745"/>
        <end position="3756"/>
    </location>
</feature>
<dbReference type="Pfam" id="PF00109">
    <property type="entry name" value="ketoacyl-synt"/>
    <property type="match status" value="2"/>
</dbReference>
<keyword evidence="14" id="KW-1185">Reference proteome</keyword>
<dbReference type="InterPro" id="IPR049900">
    <property type="entry name" value="PKS_mFAS_DH"/>
</dbReference>
<evidence type="ECO:0000256" key="8">
    <source>
        <dbReference type="PROSITE-ProRule" id="PRU01363"/>
    </source>
</evidence>
<dbReference type="SUPFAM" id="SSF47336">
    <property type="entry name" value="ACP-like"/>
    <property type="match status" value="2"/>
</dbReference>
<dbReference type="Pfam" id="PF22621">
    <property type="entry name" value="CurL-like_PKS_C"/>
    <property type="match status" value="1"/>
</dbReference>
<name>A0ABQ2LJU4_9ACTN</name>
<feature type="domain" description="Carrier" evidence="10">
    <location>
        <begin position="1791"/>
        <end position="1866"/>
    </location>
</feature>
<evidence type="ECO:0000259" key="11">
    <source>
        <dbReference type="PROSITE" id="PS52004"/>
    </source>
</evidence>
<feature type="compositionally biased region" description="Basic and acidic residues" evidence="9">
    <location>
        <begin position="3760"/>
        <end position="3769"/>
    </location>
</feature>
<dbReference type="RefSeq" id="WP_229696723.1">
    <property type="nucleotide sequence ID" value="NZ_BMNG01000002.1"/>
</dbReference>
<evidence type="ECO:0000256" key="5">
    <source>
        <dbReference type="ARBA" id="ARBA00023194"/>
    </source>
</evidence>
<dbReference type="InterPro" id="IPR014030">
    <property type="entry name" value="Ketoacyl_synth_N"/>
</dbReference>
<dbReference type="InterPro" id="IPR020807">
    <property type="entry name" value="PKS_DH"/>
</dbReference>
<dbReference type="InterPro" id="IPR001227">
    <property type="entry name" value="Ac_transferase_dom_sf"/>
</dbReference>
<dbReference type="Gene3D" id="3.40.47.10">
    <property type="match status" value="2"/>
</dbReference>
<dbReference type="InterPro" id="IPR049551">
    <property type="entry name" value="PKS_DH_C"/>
</dbReference>
<dbReference type="InterPro" id="IPR013968">
    <property type="entry name" value="PKS_KR"/>
</dbReference>
<dbReference type="InterPro" id="IPR032821">
    <property type="entry name" value="PKS_assoc"/>
</dbReference>
<dbReference type="Pfam" id="PF14765">
    <property type="entry name" value="PS-DH"/>
    <property type="match status" value="2"/>
</dbReference>
<dbReference type="InterPro" id="IPR042104">
    <property type="entry name" value="PKS_dehydratase_sf"/>
</dbReference>
<feature type="region of interest" description="Disordered" evidence="9">
    <location>
        <begin position="3710"/>
        <end position="3769"/>
    </location>
</feature>